<evidence type="ECO:0000259" key="12">
    <source>
        <dbReference type="PROSITE" id="PS50104"/>
    </source>
</evidence>
<keyword evidence="4" id="KW-0963">Cytoplasm</keyword>
<feature type="region of interest" description="Disordered" evidence="11">
    <location>
        <begin position="1273"/>
        <end position="1317"/>
    </location>
</feature>
<evidence type="ECO:0000256" key="7">
    <source>
        <dbReference type="ARBA" id="ARBA00022801"/>
    </source>
</evidence>
<dbReference type="CDD" id="cd09501">
    <property type="entry name" value="SAM_SARM1-like_repeat1"/>
    <property type="match status" value="1"/>
</dbReference>
<dbReference type="GO" id="GO:0061809">
    <property type="term" value="F:NAD+ nucleosidase activity, cyclic ADP-ribose generating"/>
    <property type="evidence" value="ECO:0007669"/>
    <property type="project" value="UniProtKB-EC"/>
</dbReference>
<dbReference type="SUPFAM" id="SSF52200">
    <property type="entry name" value="Toll/Interleukin receptor TIR domain"/>
    <property type="match status" value="1"/>
</dbReference>
<accession>A0A8J5CK87</accession>
<dbReference type="InterPro" id="IPR039184">
    <property type="entry name" value="SARM1"/>
</dbReference>
<keyword evidence="9" id="KW-0520">NAD</keyword>
<dbReference type="InterPro" id="IPR016024">
    <property type="entry name" value="ARM-type_fold"/>
</dbReference>
<dbReference type="GO" id="GO:0048678">
    <property type="term" value="P:response to axon injury"/>
    <property type="evidence" value="ECO:0007669"/>
    <property type="project" value="InterPro"/>
</dbReference>
<proteinExistence type="inferred from homology"/>
<dbReference type="EMBL" id="JACEEZ010020979">
    <property type="protein sequence ID" value="KAG0713910.1"/>
    <property type="molecule type" value="Genomic_DNA"/>
</dbReference>
<dbReference type="Proteomes" id="UP000770661">
    <property type="component" value="Unassembled WGS sequence"/>
</dbReference>
<evidence type="ECO:0000256" key="9">
    <source>
        <dbReference type="ARBA" id="ARBA00023027"/>
    </source>
</evidence>
<keyword evidence="15" id="KW-1185">Reference proteome</keyword>
<dbReference type="GO" id="GO:0045087">
    <property type="term" value="P:innate immune response"/>
    <property type="evidence" value="ECO:0007669"/>
    <property type="project" value="UniProtKB-KW"/>
</dbReference>
<evidence type="ECO:0000313" key="14">
    <source>
        <dbReference type="EMBL" id="KAG0713910.1"/>
    </source>
</evidence>
<evidence type="ECO:0000256" key="10">
    <source>
        <dbReference type="ARBA" id="ARBA00047304"/>
    </source>
</evidence>
<dbReference type="Pfam" id="PF13676">
    <property type="entry name" value="TIR_2"/>
    <property type="match status" value="1"/>
</dbReference>
<feature type="compositionally biased region" description="Gly residues" evidence="11">
    <location>
        <begin position="1"/>
        <end position="18"/>
    </location>
</feature>
<comment type="subcellular location">
    <subcellularLocation>
        <location evidence="1">Cytoplasm</location>
    </subcellularLocation>
</comment>
<evidence type="ECO:0000256" key="5">
    <source>
        <dbReference type="ARBA" id="ARBA00022588"/>
    </source>
</evidence>
<dbReference type="SMART" id="SM00255">
    <property type="entry name" value="TIR"/>
    <property type="match status" value="1"/>
</dbReference>
<evidence type="ECO:0000256" key="2">
    <source>
        <dbReference type="ARBA" id="ARBA00008291"/>
    </source>
</evidence>
<feature type="region of interest" description="Disordered" evidence="11">
    <location>
        <begin position="1"/>
        <end position="80"/>
    </location>
</feature>
<dbReference type="GO" id="GO:0030425">
    <property type="term" value="C:dendrite"/>
    <property type="evidence" value="ECO:0007669"/>
    <property type="project" value="TreeGrafter"/>
</dbReference>
<dbReference type="GO" id="GO:0034128">
    <property type="term" value="P:negative regulation of MyD88-independent toll-like receptor signaling pathway"/>
    <property type="evidence" value="ECO:0007669"/>
    <property type="project" value="InterPro"/>
</dbReference>
<gene>
    <name evidence="14" type="primary">Ect4</name>
    <name evidence="14" type="ORF">GWK47_015185</name>
</gene>
<feature type="compositionally biased region" description="Basic and acidic residues" evidence="11">
    <location>
        <begin position="21"/>
        <end position="35"/>
    </location>
</feature>
<dbReference type="GO" id="GO:0044297">
    <property type="term" value="C:cell body"/>
    <property type="evidence" value="ECO:0007669"/>
    <property type="project" value="UniProtKB-ARBA"/>
</dbReference>
<reference evidence="14" key="1">
    <citation type="submission" date="2020-07" db="EMBL/GenBank/DDBJ databases">
        <title>The High-quality genome of the commercially important snow crab, Chionoecetes opilio.</title>
        <authorList>
            <person name="Jeong J.-H."/>
            <person name="Ryu S."/>
        </authorList>
    </citation>
    <scope>NUCLEOTIDE SEQUENCE</scope>
    <source>
        <strain evidence="14">MADBK_172401_WGS</strain>
        <tissue evidence="14">Digestive gland</tissue>
    </source>
</reference>
<evidence type="ECO:0000256" key="1">
    <source>
        <dbReference type="ARBA" id="ARBA00004496"/>
    </source>
</evidence>
<feature type="region of interest" description="Disordered" evidence="11">
    <location>
        <begin position="376"/>
        <end position="464"/>
    </location>
</feature>
<comment type="catalytic activity">
    <reaction evidence="10">
        <text>NAD(+) + H2O = ADP-D-ribose + nicotinamide + H(+)</text>
        <dbReference type="Rhea" id="RHEA:16301"/>
        <dbReference type="ChEBI" id="CHEBI:15377"/>
        <dbReference type="ChEBI" id="CHEBI:15378"/>
        <dbReference type="ChEBI" id="CHEBI:17154"/>
        <dbReference type="ChEBI" id="CHEBI:57540"/>
        <dbReference type="ChEBI" id="CHEBI:57967"/>
        <dbReference type="EC" id="3.2.2.6"/>
    </reaction>
    <physiologicalReaction direction="left-to-right" evidence="10">
        <dbReference type="Rhea" id="RHEA:16302"/>
    </physiologicalReaction>
</comment>
<evidence type="ECO:0000256" key="6">
    <source>
        <dbReference type="ARBA" id="ARBA00022737"/>
    </source>
</evidence>
<feature type="compositionally biased region" description="Polar residues" evidence="11">
    <location>
        <begin position="1296"/>
        <end position="1310"/>
    </location>
</feature>
<dbReference type="InterPro" id="IPR013761">
    <property type="entry name" value="SAM/pointed_sf"/>
</dbReference>
<evidence type="ECO:0000256" key="11">
    <source>
        <dbReference type="SAM" id="MobiDB-lite"/>
    </source>
</evidence>
<protein>
    <recommendedName>
        <fullName evidence="3">ADP-ribosyl cyclase/cyclic ADP-ribose hydrolase</fullName>
        <ecNumber evidence="3">3.2.2.6</ecNumber>
    </recommendedName>
</protein>
<comment type="caution">
    <text evidence="14">The sequence shown here is derived from an EMBL/GenBank/DDBJ whole genome shotgun (WGS) entry which is preliminary data.</text>
</comment>
<dbReference type="GO" id="GO:0019677">
    <property type="term" value="P:NAD+ catabolic process"/>
    <property type="evidence" value="ECO:0007669"/>
    <property type="project" value="UniProtKB-ARBA"/>
</dbReference>
<dbReference type="GO" id="GO:0007165">
    <property type="term" value="P:signal transduction"/>
    <property type="evidence" value="ECO:0007669"/>
    <property type="project" value="InterPro"/>
</dbReference>
<dbReference type="InterPro" id="IPR000157">
    <property type="entry name" value="TIR_dom"/>
</dbReference>
<sequence>MSGDAGEGSPGGGGGGGVDVMDFHNRVKLFQKDQQVHQQQQHMSSRSSSSSSQLKRSQHSSHSTSNLSEVKSSSNLSNLSELKASSINKANLSELKSSMSEVKSNISEMTSQSSSLNYNRSMSMANAAMQQSSSAASLQGFNKMKPSGLMGSMGSMDALNDALNMGSTEQLALPDVENDFDLQTLKASQDQLSSSPLTSGSTNGNNPKELKFEQKKVTSSQKTKVVTDKNSYESASGQSSESRKLQAGDLSYAESSKKAETKAKLEVDGITAEKAAAMSQKRRRVSDSVLTGVLPALGLKKNAGHINLRGDHLASSSTVTSPRPWAVINFEIFWVLLSPNTKCADRLAKSCGLRSFQGSGSPHTCHALPPGRNNACPNAPNTGSPACEGDSAEGRALNGDGGDRAESDSGTATADALSRRHSSVDARRKFGVVSPRTRRCRSGSWTSQKGCYGGGGGRESQGVGGRRCQCQASAGSEGGRRGAGLPQANCGCCCCCCCCCCSCSCSSTMNQAEIIKEEARQLKAGDLEHCEESQIKGATMRVAGEGFSAHRSAVSEQQQRRTKTPAGAINQESSRQAAKSGITIKTKGVCTKQSSSMTASQSNVNITGFEDFENLSSSAQPGDIQNTIMRCSSVMYTFVEQLKNLTVNQCLKDAPTLLENIDDMIRKAWSVPTYGHELGFSLCNVLRTNGGMDLLLDNCRSEDSDLKFTSAKVLEQCLTTENRGYVVENGLQNIVSVACDCAKNGSSVDKSRVGTGILEHLFKHSEGTCSDIIKFGGLDAVLSECRKSDVETLRHCAGALANLSLYGGSDNQQAMIQRKVPMWLFPLAFHSDENIKYYACLTIAALVANKELEAEVLQSGTLNLVEPLVSHQLPDEFANTTVAHRHGQSQGWLQRLLPVLRSKREEARNLAAFHFCMEAGIKKRQGNLELFQEIGAIEPLKEVASSPNAIASKYAAQALRLMGEEVPHKLSQQVPLWTPEDVREWVKQIGFSQFCDDFVNSRVDGDLLLQVMEENLRDDIGISNGILRQRFLRELRKLKLITDYSSCDYTKLNEFLVEIDKEYAEYTYKMLRAGVTKEWLRYLSEEQLVLECGIANSIHRQKLRHSILNETGQLQDTSSLDKTLDVFISYRRSNGSHLASLLKVDLQLRDFTVFIDVERLRAGKFDNNLLNSIRQAKNFLLVLTQSALDRCVGDTECKDWVHREIVAALQAGCNIIPIIDNFQWPDPEELPEDMRAICSFNAVRWIHEYHSACVDKMERFMRGDDSLGRYTNSRVEGGMATPGTPSTLPRAPPIFQRTTSTDSGGKCSSCSDKDPKD</sequence>
<dbReference type="Pfam" id="PF07647">
    <property type="entry name" value="SAM_2"/>
    <property type="match status" value="2"/>
</dbReference>
<dbReference type="SUPFAM" id="SSF47769">
    <property type="entry name" value="SAM/Pointed domain"/>
    <property type="match status" value="2"/>
</dbReference>
<feature type="region of interest" description="Disordered" evidence="11">
    <location>
        <begin position="188"/>
        <end position="249"/>
    </location>
</feature>
<evidence type="ECO:0000256" key="4">
    <source>
        <dbReference type="ARBA" id="ARBA00022490"/>
    </source>
</evidence>
<dbReference type="PROSITE" id="PS50105">
    <property type="entry name" value="SAM_DOMAIN"/>
    <property type="match status" value="1"/>
</dbReference>
<name>A0A8J5CK87_CHIOP</name>
<dbReference type="SUPFAM" id="SSF48371">
    <property type="entry name" value="ARM repeat"/>
    <property type="match status" value="1"/>
</dbReference>
<dbReference type="InterPro" id="IPR011989">
    <property type="entry name" value="ARM-like"/>
</dbReference>
<dbReference type="FunFam" id="1.10.150.50:FF:000043">
    <property type="entry name" value="Sterile alpha and TIR motif-containing 1"/>
    <property type="match status" value="1"/>
</dbReference>
<comment type="similarity">
    <text evidence="2">Belongs to the SARM1 family.</text>
</comment>
<evidence type="ECO:0000256" key="3">
    <source>
        <dbReference type="ARBA" id="ARBA00011982"/>
    </source>
</evidence>
<evidence type="ECO:0000256" key="8">
    <source>
        <dbReference type="ARBA" id="ARBA00022859"/>
    </source>
</evidence>
<dbReference type="PROSITE" id="PS50104">
    <property type="entry name" value="TIR"/>
    <property type="match status" value="1"/>
</dbReference>
<feature type="compositionally biased region" description="Polar residues" evidence="11">
    <location>
        <begin position="188"/>
        <end position="206"/>
    </location>
</feature>
<feature type="domain" description="SAM" evidence="13">
    <location>
        <begin position="977"/>
        <end position="1041"/>
    </location>
</feature>
<keyword evidence="8" id="KW-0391">Immunity</keyword>
<feature type="domain" description="TIR" evidence="12">
    <location>
        <begin position="1122"/>
        <end position="1265"/>
    </location>
</feature>
<dbReference type="GO" id="GO:0035591">
    <property type="term" value="F:signaling adaptor activity"/>
    <property type="evidence" value="ECO:0007669"/>
    <property type="project" value="InterPro"/>
</dbReference>
<evidence type="ECO:0000259" key="13">
    <source>
        <dbReference type="PROSITE" id="PS50105"/>
    </source>
</evidence>
<dbReference type="GO" id="GO:0003953">
    <property type="term" value="F:NAD+ nucleosidase activity"/>
    <property type="evidence" value="ECO:0007669"/>
    <property type="project" value="InterPro"/>
</dbReference>
<dbReference type="Gene3D" id="1.10.150.50">
    <property type="entry name" value="Transcription Factor, Ets-1"/>
    <property type="match status" value="2"/>
</dbReference>
<keyword evidence="7" id="KW-0378">Hydrolase</keyword>
<evidence type="ECO:0000313" key="15">
    <source>
        <dbReference type="Proteomes" id="UP000770661"/>
    </source>
</evidence>
<dbReference type="GO" id="GO:0005737">
    <property type="term" value="C:cytoplasm"/>
    <property type="evidence" value="ECO:0007669"/>
    <property type="project" value="UniProtKB-SubCell"/>
</dbReference>
<dbReference type="PANTHER" id="PTHR22998:SF1">
    <property type="entry name" value="NAD(+) HYDROLASE SARM1"/>
    <property type="match status" value="1"/>
</dbReference>
<dbReference type="InterPro" id="IPR035897">
    <property type="entry name" value="Toll_tir_struct_dom_sf"/>
</dbReference>
<dbReference type="OrthoDB" id="202764at2759"/>
<dbReference type="SMART" id="SM00454">
    <property type="entry name" value="SAM"/>
    <property type="match status" value="2"/>
</dbReference>
<dbReference type="CDD" id="cd24153">
    <property type="entry name" value="SARM1_N"/>
    <property type="match status" value="1"/>
</dbReference>
<dbReference type="Gene3D" id="3.40.50.10140">
    <property type="entry name" value="Toll/interleukin-1 receptor homology (TIR) domain"/>
    <property type="match status" value="1"/>
</dbReference>
<feature type="region of interest" description="Disordered" evidence="11">
    <location>
        <begin position="552"/>
        <end position="578"/>
    </location>
</feature>
<feature type="compositionally biased region" description="Gly residues" evidence="11">
    <location>
        <begin position="451"/>
        <end position="464"/>
    </location>
</feature>
<feature type="compositionally biased region" description="Low complexity" evidence="11">
    <location>
        <begin position="36"/>
        <end position="80"/>
    </location>
</feature>
<dbReference type="PANTHER" id="PTHR22998">
    <property type="entry name" value="SARM1"/>
    <property type="match status" value="1"/>
</dbReference>
<dbReference type="InterPro" id="IPR001660">
    <property type="entry name" value="SAM"/>
</dbReference>
<keyword evidence="5" id="KW-0399">Innate immunity</keyword>
<organism evidence="14 15">
    <name type="scientific">Chionoecetes opilio</name>
    <name type="common">Atlantic snow crab</name>
    <name type="synonym">Cancer opilio</name>
    <dbReference type="NCBI Taxonomy" id="41210"/>
    <lineage>
        <taxon>Eukaryota</taxon>
        <taxon>Metazoa</taxon>
        <taxon>Ecdysozoa</taxon>
        <taxon>Arthropoda</taxon>
        <taxon>Crustacea</taxon>
        <taxon>Multicrustacea</taxon>
        <taxon>Malacostraca</taxon>
        <taxon>Eumalacostraca</taxon>
        <taxon>Eucarida</taxon>
        <taxon>Decapoda</taxon>
        <taxon>Pleocyemata</taxon>
        <taxon>Brachyura</taxon>
        <taxon>Eubrachyura</taxon>
        <taxon>Majoidea</taxon>
        <taxon>Majidae</taxon>
        <taxon>Chionoecetes</taxon>
    </lineage>
</organism>
<keyword evidence="6" id="KW-0677">Repeat</keyword>
<dbReference type="Gene3D" id="1.25.10.10">
    <property type="entry name" value="Leucine-rich Repeat Variant"/>
    <property type="match status" value="1"/>
</dbReference>
<dbReference type="EC" id="3.2.2.6" evidence="3"/>